<accession>A0AAP0DGW5</accession>
<keyword evidence="1" id="KW-0472">Membrane</keyword>
<comment type="caution">
    <text evidence="2">The sequence shown here is derived from an EMBL/GenBank/DDBJ whole genome shotgun (WGS) entry which is preliminary data.</text>
</comment>
<name>A0AAP0DGW5_9ASTR</name>
<evidence type="ECO:0000313" key="3">
    <source>
        <dbReference type="Proteomes" id="UP001408789"/>
    </source>
</evidence>
<feature type="transmembrane region" description="Helical" evidence="1">
    <location>
        <begin position="169"/>
        <end position="189"/>
    </location>
</feature>
<gene>
    <name evidence="2" type="ORF">SSX86_003255</name>
</gene>
<protein>
    <submittedName>
        <fullName evidence="2">Uncharacterized protein</fullName>
    </submittedName>
</protein>
<keyword evidence="1" id="KW-1133">Transmembrane helix</keyword>
<feature type="transmembrane region" description="Helical" evidence="1">
    <location>
        <begin position="201"/>
        <end position="220"/>
    </location>
</feature>
<evidence type="ECO:0000313" key="2">
    <source>
        <dbReference type="EMBL" id="KAK9074936.1"/>
    </source>
</evidence>
<feature type="transmembrane region" description="Helical" evidence="1">
    <location>
        <begin position="226"/>
        <end position="244"/>
    </location>
</feature>
<dbReference type="Proteomes" id="UP001408789">
    <property type="component" value="Unassembled WGS sequence"/>
</dbReference>
<dbReference type="EMBL" id="JBCNJP010000007">
    <property type="protein sequence ID" value="KAK9074936.1"/>
    <property type="molecule type" value="Genomic_DNA"/>
</dbReference>
<feature type="transmembrane region" description="Helical" evidence="1">
    <location>
        <begin position="113"/>
        <end position="136"/>
    </location>
</feature>
<keyword evidence="3" id="KW-1185">Reference proteome</keyword>
<keyword evidence="1" id="KW-0812">Transmembrane</keyword>
<dbReference type="AlphaFoldDB" id="A0AAP0DGW5"/>
<reference evidence="2 3" key="1">
    <citation type="submission" date="2024-04" db="EMBL/GenBank/DDBJ databases">
        <title>The reference genome of an endangered Asteraceae, Deinandra increscens subsp. villosa, native to the Central Coast of California.</title>
        <authorList>
            <person name="Guilliams M."/>
            <person name="Hasenstab-Lehman K."/>
            <person name="Meyer R."/>
            <person name="Mcevoy S."/>
        </authorList>
    </citation>
    <scope>NUCLEOTIDE SEQUENCE [LARGE SCALE GENOMIC DNA]</scope>
    <source>
        <tissue evidence="2">Leaf</tissue>
    </source>
</reference>
<organism evidence="2 3">
    <name type="scientific">Deinandra increscens subsp. villosa</name>
    <dbReference type="NCBI Taxonomy" id="3103831"/>
    <lineage>
        <taxon>Eukaryota</taxon>
        <taxon>Viridiplantae</taxon>
        <taxon>Streptophyta</taxon>
        <taxon>Embryophyta</taxon>
        <taxon>Tracheophyta</taxon>
        <taxon>Spermatophyta</taxon>
        <taxon>Magnoliopsida</taxon>
        <taxon>eudicotyledons</taxon>
        <taxon>Gunneridae</taxon>
        <taxon>Pentapetalae</taxon>
        <taxon>asterids</taxon>
        <taxon>campanulids</taxon>
        <taxon>Asterales</taxon>
        <taxon>Asteraceae</taxon>
        <taxon>Asteroideae</taxon>
        <taxon>Heliantheae alliance</taxon>
        <taxon>Madieae</taxon>
        <taxon>Madiinae</taxon>
        <taxon>Deinandra</taxon>
    </lineage>
</organism>
<evidence type="ECO:0000256" key="1">
    <source>
        <dbReference type="SAM" id="Phobius"/>
    </source>
</evidence>
<sequence>MAAACHFPFSAAVRSLKSNMPAAKAFNLVPYNYNNNNISKKNSGGRLVLCCCSSDDECPTGPNYPSNLIEDALRFKEADIRYRRKANAELRWAINGLYKIYKREYEEWDEKQFLLVGAAVYAAWHALQTFLVGIVVKDMLDPILPLGFLQKLVPSDYKPMVGSFRGSPLQFGCNLAIYRGVYALIAYIMIKRLSRAKEEDFISSMVAGLGSGVIISLVTGLRGANAILVGLINAPICALAFKVISF</sequence>
<proteinExistence type="predicted"/>